<dbReference type="InterPro" id="IPR036910">
    <property type="entry name" value="HMG_box_dom_sf"/>
</dbReference>
<dbReference type="GO" id="GO:0000001">
    <property type="term" value="P:mitochondrion inheritance"/>
    <property type="evidence" value="ECO:0007669"/>
    <property type="project" value="EnsemblFungi"/>
</dbReference>
<keyword evidence="2" id="KW-0539">Nucleus</keyword>
<dbReference type="OMA" id="PHSANEV"/>
<dbReference type="HOGENOM" id="CLU_082854_2_0_1"/>
<dbReference type="FunCoup" id="I6ND34">
    <property type="interactions" value="569"/>
</dbReference>
<dbReference type="GO" id="GO:0005634">
    <property type="term" value="C:nucleus"/>
    <property type="evidence" value="ECO:0007669"/>
    <property type="project" value="UniProtKB-UniRule"/>
</dbReference>
<dbReference type="STRING" id="931890.I6ND34"/>
<dbReference type="CDD" id="cd22012">
    <property type="entry name" value="HMG-box_ABF2_IXR1-like_rpt2"/>
    <property type="match status" value="1"/>
</dbReference>
<keyword evidence="1 2" id="KW-0238">DNA-binding</keyword>
<dbReference type="EMBL" id="CP002501">
    <property type="protein sequence ID" value="AET39976.1"/>
    <property type="molecule type" value="Genomic_DNA"/>
</dbReference>
<evidence type="ECO:0000259" key="3">
    <source>
        <dbReference type="PROSITE" id="PS50118"/>
    </source>
</evidence>
<dbReference type="AlphaFoldDB" id="I6ND34"/>
<dbReference type="InterPro" id="IPR009071">
    <property type="entry name" value="HMG_box_dom"/>
</dbReference>
<dbReference type="InParanoid" id="I6ND34"/>
<dbReference type="SUPFAM" id="SSF47095">
    <property type="entry name" value="HMG-box"/>
    <property type="match status" value="2"/>
</dbReference>
<dbReference type="GO" id="GO:0008301">
    <property type="term" value="F:DNA binding, bending"/>
    <property type="evidence" value="ECO:0007669"/>
    <property type="project" value="EnsemblFungi"/>
</dbReference>
<feature type="domain" description="HMG box" evidence="3">
    <location>
        <begin position="28"/>
        <end position="96"/>
    </location>
</feature>
<dbReference type="Gene3D" id="1.10.30.10">
    <property type="entry name" value="High mobility group box domain"/>
    <property type="match status" value="2"/>
</dbReference>
<sequence>MTMNRQFHSTVLAQLAKVSRKELQKNAPKKPATVYSLFIKNNFALLKQQNPEAGFAEVSKLANARWKGLTDLQKKPYYDEAARLKREYEAVKSDFQKTLPPKRPASGYILYSNEVRPLVTARNPGLKPTELVKLISEQWKSLPLFEKDKYNAVYQKNMDQWKAVNGLK</sequence>
<dbReference type="GO" id="GO:0090139">
    <property type="term" value="P:mitochondrial chromosome packaging"/>
    <property type="evidence" value="ECO:0007669"/>
    <property type="project" value="EnsemblFungi"/>
</dbReference>
<dbReference type="PANTHER" id="PTHR48112:SF22">
    <property type="entry name" value="MITOCHONDRIAL TRANSCRIPTION FACTOR A, ISOFORM B"/>
    <property type="match status" value="1"/>
</dbReference>
<proteinExistence type="predicted"/>
<protein>
    <recommendedName>
        <fullName evidence="3">HMG box domain-containing protein</fullName>
    </recommendedName>
</protein>
<dbReference type="PANTHER" id="PTHR48112">
    <property type="entry name" value="HIGH MOBILITY GROUP PROTEIN DSP1"/>
    <property type="match status" value="1"/>
</dbReference>
<dbReference type="RefSeq" id="XP_003646793.1">
    <property type="nucleotide sequence ID" value="XM_003646745.1"/>
</dbReference>
<dbReference type="SMART" id="SM00398">
    <property type="entry name" value="HMG"/>
    <property type="match status" value="2"/>
</dbReference>
<dbReference type="GO" id="GO:0000262">
    <property type="term" value="C:mitochondrial chromosome"/>
    <property type="evidence" value="ECO:0007669"/>
    <property type="project" value="EnsemblFungi"/>
</dbReference>
<dbReference type="GeneID" id="11471913"/>
<dbReference type="KEGG" id="erc:Ecym_5207"/>
<evidence type="ECO:0000313" key="5">
    <source>
        <dbReference type="Proteomes" id="UP000006790"/>
    </source>
</evidence>
<organism evidence="4 5">
    <name type="scientific">Eremothecium cymbalariae (strain CBS 270.75 / DBVPG 7215 / KCTC 17166 / NRRL Y-17582)</name>
    <name type="common">Yeast</name>
    <dbReference type="NCBI Taxonomy" id="931890"/>
    <lineage>
        <taxon>Eukaryota</taxon>
        <taxon>Fungi</taxon>
        <taxon>Dikarya</taxon>
        <taxon>Ascomycota</taxon>
        <taxon>Saccharomycotina</taxon>
        <taxon>Saccharomycetes</taxon>
        <taxon>Saccharomycetales</taxon>
        <taxon>Saccharomycetaceae</taxon>
        <taxon>Eremothecium</taxon>
    </lineage>
</organism>
<dbReference type="PROSITE" id="PS50118">
    <property type="entry name" value="HMG_BOX_2"/>
    <property type="match status" value="2"/>
</dbReference>
<dbReference type="InterPro" id="IPR050342">
    <property type="entry name" value="HMGB"/>
</dbReference>
<evidence type="ECO:0000313" key="4">
    <source>
        <dbReference type="EMBL" id="AET39976.1"/>
    </source>
</evidence>
<name>I6ND34_ERECY</name>
<gene>
    <name evidence="4" type="ordered locus">Ecym_5207</name>
</gene>
<feature type="DNA-binding region" description="HMG box" evidence="2">
    <location>
        <begin position="101"/>
        <end position="162"/>
    </location>
</feature>
<dbReference type="eggNOG" id="KOG0381">
    <property type="taxonomic scope" value="Eukaryota"/>
</dbReference>
<dbReference type="Pfam" id="PF00505">
    <property type="entry name" value="HMG_box"/>
    <property type="match status" value="2"/>
</dbReference>
<dbReference type="OrthoDB" id="5550281at2759"/>
<accession>I6ND34</accession>
<dbReference type="Proteomes" id="UP000006790">
    <property type="component" value="Chromosome 5"/>
</dbReference>
<evidence type="ECO:0000256" key="2">
    <source>
        <dbReference type="PROSITE-ProRule" id="PRU00267"/>
    </source>
</evidence>
<feature type="domain" description="HMG box" evidence="3">
    <location>
        <begin position="101"/>
        <end position="162"/>
    </location>
</feature>
<evidence type="ECO:0000256" key="1">
    <source>
        <dbReference type="ARBA" id="ARBA00023125"/>
    </source>
</evidence>
<keyword evidence="5" id="KW-1185">Reference proteome</keyword>
<feature type="DNA-binding region" description="HMG box" evidence="2">
    <location>
        <begin position="28"/>
        <end position="96"/>
    </location>
</feature>
<reference evidence="4 5" key="1">
    <citation type="journal article" date="2011" name="G3 (Bethesda)">
        <title>Genome evolution in the Eremothecium clade of the Saccharomyces complex revealed by comparative genomics.</title>
        <authorList>
            <person name="Wendland J."/>
            <person name="Walther A."/>
        </authorList>
    </citation>
    <scope>NUCLEOTIDE SEQUENCE [LARGE SCALE GENOMIC DNA]</scope>
    <source>
        <strain evidence="5">CBS 270.75 / DBVPG 7215 / KCTC 17166 / NRRL Y-17582</strain>
    </source>
</reference>